<feature type="domain" description="Polyphosphate kinase-2-related" evidence="3">
    <location>
        <begin position="35"/>
        <end position="270"/>
    </location>
</feature>
<name>K6WVH0_9ACTN</name>
<dbReference type="PANTHER" id="PTHR34383">
    <property type="entry name" value="POLYPHOSPHATE:AMP PHOSPHOTRANSFERASE-RELATED"/>
    <property type="match status" value="1"/>
</dbReference>
<dbReference type="InterPro" id="IPR022300">
    <property type="entry name" value="PPK2-rel_1"/>
</dbReference>
<dbReference type="GO" id="GO:0008976">
    <property type="term" value="F:polyphosphate kinase activity"/>
    <property type="evidence" value="ECO:0007669"/>
    <property type="project" value="InterPro"/>
</dbReference>
<reference evidence="4 5" key="1">
    <citation type="submission" date="2012-08" db="EMBL/GenBank/DDBJ databases">
        <title>Whole genome shotgun sequence of Gordonia rhizosphera NBRC 16068.</title>
        <authorList>
            <person name="Takarada H."/>
            <person name="Isaki S."/>
            <person name="Hosoyama A."/>
            <person name="Tsuchikane K."/>
            <person name="Katsumata H."/>
            <person name="Baba S."/>
            <person name="Ohji S."/>
            <person name="Yamazaki S."/>
            <person name="Fujita N."/>
        </authorList>
    </citation>
    <scope>NUCLEOTIDE SEQUENCE [LARGE SCALE GENOMIC DNA]</scope>
    <source>
        <strain evidence="4 5">NBRC 16068</strain>
    </source>
</reference>
<dbReference type="RefSeq" id="WP_006333419.1">
    <property type="nucleotide sequence ID" value="NZ_BAHC01000107.1"/>
</dbReference>
<proteinExistence type="predicted"/>
<dbReference type="InterPro" id="IPR016898">
    <property type="entry name" value="Polyphosphate_phosphotransfera"/>
</dbReference>
<dbReference type="AlphaFoldDB" id="K6WVH0"/>
<evidence type="ECO:0000256" key="1">
    <source>
        <dbReference type="ARBA" id="ARBA00022679"/>
    </source>
</evidence>
<dbReference type="GO" id="GO:0006797">
    <property type="term" value="P:polyphosphate metabolic process"/>
    <property type="evidence" value="ECO:0007669"/>
    <property type="project" value="InterPro"/>
</dbReference>
<dbReference type="InterPro" id="IPR022488">
    <property type="entry name" value="PPK2-related"/>
</dbReference>
<dbReference type="SUPFAM" id="SSF52540">
    <property type="entry name" value="P-loop containing nucleoside triphosphate hydrolases"/>
    <property type="match status" value="1"/>
</dbReference>
<dbReference type="InterPro" id="IPR027417">
    <property type="entry name" value="P-loop_NTPase"/>
</dbReference>
<dbReference type="Proteomes" id="UP000008363">
    <property type="component" value="Unassembled WGS sequence"/>
</dbReference>
<keyword evidence="1" id="KW-0808">Transferase</keyword>
<keyword evidence="5" id="KW-1185">Reference proteome</keyword>
<sequence>MSPNWNKLVRNTRVLPGRKVNLGKDFDPGSKDGDLDKAGGRAALAEAKSKLFALQDRFYAQADRSLLIVLQAIDAAGKDGTIKHVMSGLNPEGVDVFSYKAPTPVERMHDYLWRHQIQAPELGRIAVFNRSHYENVTITRVHPELLWPKTPELDDDDLWHRRFRQINDWERHLTENGTTIVKLFLNVSKEEQARRFLARIEQPEKNWKFSAEDMHEREYWDAYQHAFNEMLSHTSTKHAPWHVIPADHKWFSRLTTFAVLLETMEAMNPRYPTVSADTKAELAEAKKILEAEIRD</sequence>
<dbReference type="Pfam" id="PF03976">
    <property type="entry name" value="PPK2"/>
    <property type="match status" value="1"/>
</dbReference>
<protein>
    <submittedName>
        <fullName evidence="4">Putative polyphosphate kinase</fullName>
    </submittedName>
</protein>
<gene>
    <name evidence="4" type="ORF">GORHZ_107_00040</name>
</gene>
<dbReference type="Gene3D" id="3.40.50.300">
    <property type="entry name" value="P-loop containing nucleotide triphosphate hydrolases"/>
    <property type="match status" value="1"/>
</dbReference>
<evidence type="ECO:0000313" key="4">
    <source>
        <dbReference type="EMBL" id="GAB90559.1"/>
    </source>
</evidence>
<dbReference type="EMBL" id="BAHC01000107">
    <property type="protein sequence ID" value="GAB90559.1"/>
    <property type="molecule type" value="Genomic_DNA"/>
</dbReference>
<dbReference type="STRING" id="1108045.GORHZ_107_00040"/>
<evidence type="ECO:0000259" key="3">
    <source>
        <dbReference type="Pfam" id="PF03976"/>
    </source>
</evidence>
<keyword evidence="2 4" id="KW-0418">Kinase</keyword>
<evidence type="ECO:0000313" key="5">
    <source>
        <dbReference type="Proteomes" id="UP000008363"/>
    </source>
</evidence>
<evidence type="ECO:0000256" key="2">
    <source>
        <dbReference type="ARBA" id="ARBA00022777"/>
    </source>
</evidence>
<dbReference type="PIRSF" id="PIRSF028756">
    <property type="entry name" value="PPK2_prd"/>
    <property type="match status" value="1"/>
</dbReference>
<dbReference type="eggNOG" id="COG2326">
    <property type="taxonomic scope" value="Bacteria"/>
</dbReference>
<organism evidence="4 5">
    <name type="scientific">Gordonia rhizosphera NBRC 16068</name>
    <dbReference type="NCBI Taxonomy" id="1108045"/>
    <lineage>
        <taxon>Bacteria</taxon>
        <taxon>Bacillati</taxon>
        <taxon>Actinomycetota</taxon>
        <taxon>Actinomycetes</taxon>
        <taxon>Mycobacteriales</taxon>
        <taxon>Gordoniaceae</taxon>
        <taxon>Gordonia</taxon>
    </lineage>
</organism>
<dbReference type="OrthoDB" id="9775224at2"/>
<accession>K6WVH0</accession>
<dbReference type="NCBIfam" id="TIGR03709">
    <property type="entry name" value="PPK2_rel_1"/>
    <property type="match status" value="1"/>
</dbReference>
<dbReference type="PANTHER" id="PTHR34383:SF3">
    <property type="entry name" value="POLYPHOSPHATE:AMP PHOSPHOTRANSFERASE"/>
    <property type="match status" value="1"/>
</dbReference>
<comment type="caution">
    <text evidence="4">The sequence shown here is derived from an EMBL/GenBank/DDBJ whole genome shotgun (WGS) entry which is preliminary data.</text>
</comment>